<keyword evidence="1" id="KW-0732">Signal</keyword>
<name>A0A131Z6M4_RHIAP</name>
<protein>
    <submittedName>
        <fullName evidence="2">Basic tail secreted protein</fullName>
    </submittedName>
</protein>
<dbReference type="EMBL" id="GEDV01001929">
    <property type="protein sequence ID" value="JAP86628.1"/>
    <property type="molecule type" value="Transcribed_RNA"/>
</dbReference>
<evidence type="ECO:0000313" key="2">
    <source>
        <dbReference type="EMBL" id="JAP86628.1"/>
    </source>
</evidence>
<sequence length="179" mass="19472">MKLFIISGIMIVTTIYGDNAATTDRPCALPVVSRSGKAITNTLYFQVAFVANCTGELPGIGPCIYDNGTRCPTRSPGYSNESTLKVGVCSAGVCTLPSISQGCWTSPWRREVPKNLFPVGCAFTCKQSKEYGYYPSDTPCQHVLPNGSRIATTCKPWNNGTICRTEEQMNGWLQNPQTL</sequence>
<feature type="chain" id="PRO_5007286920" evidence="1">
    <location>
        <begin position="18"/>
        <end position="179"/>
    </location>
</feature>
<evidence type="ECO:0000256" key="1">
    <source>
        <dbReference type="SAM" id="SignalP"/>
    </source>
</evidence>
<organism evidence="2">
    <name type="scientific">Rhipicephalus appendiculatus</name>
    <name type="common">Brown ear tick</name>
    <dbReference type="NCBI Taxonomy" id="34631"/>
    <lineage>
        <taxon>Eukaryota</taxon>
        <taxon>Metazoa</taxon>
        <taxon>Ecdysozoa</taxon>
        <taxon>Arthropoda</taxon>
        <taxon>Chelicerata</taxon>
        <taxon>Arachnida</taxon>
        <taxon>Acari</taxon>
        <taxon>Parasitiformes</taxon>
        <taxon>Ixodida</taxon>
        <taxon>Ixodoidea</taxon>
        <taxon>Ixodidae</taxon>
        <taxon>Rhipicephalinae</taxon>
        <taxon>Rhipicephalus</taxon>
        <taxon>Rhipicephalus</taxon>
    </lineage>
</organism>
<accession>A0A131Z6M4</accession>
<proteinExistence type="predicted"/>
<dbReference type="AlphaFoldDB" id="A0A131Z6M4"/>
<reference evidence="2" key="1">
    <citation type="journal article" date="2016" name="Ticks Tick Borne Dis.">
        <title>De novo assembly and annotation of the salivary gland transcriptome of Rhipicephalus appendiculatus male and female ticks during blood feeding.</title>
        <authorList>
            <person name="de Castro M.H."/>
            <person name="de Klerk D."/>
            <person name="Pienaar R."/>
            <person name="Latif A.A."/>
            <person name="Rees D.J."/>
            <person name="Mans B.J."/>
        </authorList>
    </citation>
    <scope>NUCLEOTIDE SEQUENCE</scope>
    <source>
        <tissue evidence="2">Salivary glands</tissue>
    </source>
</reference>
<feature type="signal peptide" evidence="1">
    <location>
        <begin position="1"/>
        <end position="17"/>
    </location>
</feature>